<proteinExistence type="inferred from homology"/>
<dbReference type="EMBL" id="KV907658">
    <property type="protein sequence ID" value="OOF89896.1"/>
    <property type="molecule type" value="Genomic_DNA"/>
</dbReference>
<keyword evidence="2" id="KW-0408">Iron</keyword>
<dbReference type="InterPro" id="IPR026992">
    <property type="entry name" value="DIOX_N"/>
</dbReference>
<evidence type="ECO:0000256" key="1">
    <source>
        <dbReference type="ARBA" id="ARBA00008056"/>
    </source>
</evidence>
<dbReference type="SUPFAM" id="SSF51197">
    <property type="entry name" value="Clavaminate synthase-like"/>
    <property type="match status" value="1"/>
</dbReference>
<dbReference type="Gene3D" id="2.60.120.330">
    <property type="entry name" value="B-lactam Antibiotic, Isopenicillin N Synthase, Chain"/>
    <property type="match status" value="1"/>
</dbReference>
<sequence>MPSSFYLPTINISPYLEDPTSAAGQKVLGEVRAACTSTGFFLLLGHGIPHELQESLLAGAAKFFALPTEVKLSLDAKNNVGFLGYDAMASQSYESDVLPDLKEGYYYGTEIPLDDPRVSNGTFFQGRNVFPPTELLSDEAFRKPLEAYYQAIVKLSWMVFDLVTATMPYDSHVWDEFKANTPVFPLRLLHYPPKPERDDSEGRQLGISAHRDFGALTLLLQDGHAGLEVQDQETGEWIGVPAEKNAYVVNLGQIMNKITGGQYKSSLHRVVNKTSTDRYSVVLFSNGNMDFKLRRLDRKPKEDEDAPTVAQHFRERLMASYKLPREHWS</sequence>
<dbReference type="InterPro" id="IPR044861">
    <property type="entry name" value="IPNS-like_FE2OG_OXY"/>
</dbReference>
<dbReference type="AlphaFoldDB" id="A0A1R3R5Y7"/>
<dbReference type="Pfam" id="PF14226">
    <property type="entry name" value="DIOX_N"/>
    <property type="match status" value="1"/>
</dbReference>
<evidence type="ECO:0000259" key="3">
    <source>
        <dbReference type="PROSITE" id="PS51471"/>
    </source>
</evidence>
<keyword evidence="5" id="KW-1185">Reference proteome</keyword>
<dbReference type="GO" id="GO:0044283">
    <property type="term" value="P:small molecule biosynthetic process"/>
    <property type="evidence" value="ECO:0007669"/>
    <property type="project" value="UniProtKB-ARBA"/>
</dbReference>
<keyword evidence="2" id="KW-0560">Oxidoreductase</keyword>
<dbReference type="Pfam" id="PF03171">
    <property type="entry name" value="2OG-FeII_Oxy"/>
    <property type="match status" value="1"/>
</dbReference>
<evidence type="ECO:0000313" key="4">
    <source>
        <dbReference type="EMBL" id="OOF89896.1"/>
    </source>
</evidence>
<dbReference type="GO" id="GO:0046872">
    <property type="term" value="F:metal ion binding"/>
    <property type="evidence" value="ECO:0007669"/>
    <property type="project" value="UniProtKB-KW"/>
</dbReference>
<name>A0A1R3R5Y7_ASPC5</name>
<gene>
    <name evidence="4" type="ORF">ASPCADRAFT_157889</name>
</gene>
<protein>
    <recommendedName>
        <fullName evidence="3">Fe2OG dioxygenase domain-containing protein</fullName>
    </recommendedName>
</protein>
<dbReference type="PRINTS" id="PR00682">
    <property type="entry name" value="IPNSYNTHASE"/>
</dbReference>
<keyword evidence="2" id="KW-0479">Metal-binding</keyword>
<dbReference type="Proteomes" id="UP000188318">
    <property type="component" value="Unassembled WGS sequence"/>
</dbReference>
<dbReference type="PROSITE" id="PS51471">
    <property type="entry name" value="FE2OG_OXY"/>
    <property type="match status" value="1"/>
</dbReference>
<organism evidence="4 5">
    <name type="scientific">Aspergillus carbonarius (strain ITEM 5010)</name>
    <dbReference type="NCBI Taxonomy" id="602072"/>
    <lineage>
        <taxon>Eukaryota</taxon>
        <taxon>Fungi</taxon>
        <taxon>Dikarya</taxon>
        <taxon>Ascomycota</taxon>
        <taxon>Pezizomycotina</taxon>
        <taxon>Eurotiomycetes</taxon>
        <taxon>Eurotiomycetidae</taxon>
        <taxon>Eurotiales</taxon>
        <taxon>Aspergillaceae</taxon>
        <taxon>Aspergillus</taxon>
        <taxon>Aspergillus subgen. Circumdati</taxon>
    </lineage>
</organism>
<reference evidence="5" key="1">
    <citation type="journal article" date="2017" name="Genome Biol.">
        <title>Comparative genomics reveals high biological diversity and specific adaptations in the industrially and medically important fungal genus Aspergillus.</title>
        <authorList>
            <person name="de Vries R.P."/>
            <person name="Riley R."/>
            <person name="Wiebenga A."/>
            <person name="Aguilar-Osorio G."/>
            <person name="Amillis S."/>
            <person name="Uchima C.A."/>
            <person name="Anderluh G."/>
            <person name="Asadollahi M."/>
            <person name="Askin M."/>
            <person name="Barry K."/>
            <person name="Battaglia E."/>
            <person name="Bayram O."/>
            <person name="Benocci T."/>
            <person name="Braus-Stromeyer S.A."/>
            <person name="Caldana C."/>
            <person name="Canovas D."/>
            <person name="Cerqueira G.C."/>
            <person name="Chen F."/>
            <person name="Chen W."/>
            <person name="Choi C."/>
            <person name="Clum A."/>
            <person name="Dos Santos R.A."/>
            <person name="Damasio A.R."/>
            <person name="Diallinas G."/>
            <person name="Emri T."/>
            <person name="Fekete E."/>
            <person name="Flipphi M."/>
            <person name="Freyberg S."/>
            <person name="Gallo A."/>
            <person name="Gournas C."/>
            <person name="Habgood R."/>
            <person name="Hainaut M."/>
            <person name="Harispe M.L."/>
            <person name="Henrissat B."/>
            <person name="Hilden K.S."/>
            <person name="Hope R."/>
            <person name="Hossain A."/>
            <person name="Karabika E."/>
            <person name="Karaffa L."/>
            <person name="Karanyi Z."/>
            <person name="Krasevec N."/>
            <person name="Kuo A."/>
            <person name="Kusch H."/>
            <person name="LaButti K."/>
            <person name="Lagendijk E.L."/>
            <person name="Lapidus A."/>
            <person name="Levasseur A."/>
            <person name="Lindquist E."/>
            <person name="Lipzen A."/>
            <person name="Logrieco A.F."/>
            <person name="MacCabe A."/>
            <person name="Maekelae M.R."/>
            <person name="Malavazi I."/>
            <person name="Melin P."/>
            <person name="Meyer V."/>
            <person name="Mielnichuk N."/>
            <person name="Miskei M."/>
            <person name="Molnar A.P."/>
            <person name="Mule G."/>
            <person name="Ngan C.Y."/>
            <person name="Orejas M."/>
            <person name="Orosz E."/>
            <person name="Ouedraogo J.P."/>
            <person name="Overkamp K.M."/>
            <person name="Park H.-S."/>
            <person name="Perrone G."/>
            <person name="Piumi F."/>
            <person name="Punt P.J."/>
            <person name="Ram A.F."/>
            <person name="Ramon A."/>
            <person name="Rauscher S."/>
            <person name="Record E."/>
            <person name="Riano-Pachon D.M."/>
            <person name="Robert V."/>
            <person name="Roehrig J."/>
            <person name="Ruller R."/>
            <person name="Salamov A."/>
            <person name="Salih N.S."/>
            <person name="Samson R.A."/>
            <person name="Sandor E."/>
            <person name="Sanguinetti M."/>
            <person name="Schuetze T."/>
            <person name="Sepcic K."/>
            <person name="Shelest E."/>
            <person name="Sherlock G."/>
            <person name="Sophianopoulou V."/>
            <person name="Squina F.M."/>
            <person name="Sun H."/>
            <person name="Susca A."/>
            <person name="Todd R.B."/>
            <person name="Tsang A."/>
            <person name="Unkles S.E."/>
            <person name="van de Wiele N."/>
            <person name="van Rossen-Uffink D."/>
            <person name="Oliveira J.V."/>
            <person name="Vesth T.C."/>
            <person name="Visser J."/>
            <person name="Yu J.-H."/>
            <person name="Zhou M."/>
            <person name="Andersen M.R."/>
            <person name="Archer D.B."/>
            <person name="Baker S.E."/>
            <person name="Benoit I."/>
            <person name="Brakhage A.A."/>
            <person name="Braus G.H."/>
            <person name="Fischer R."/>
            <person name="Frisvad J.C."/>
            <person name="Goldman G.H."/>
            <person name="Houbraken J."/>
            <person name="Oakley B."/>
            <person name="Pocsi I."/>
            <person name="Scazzocchio C."/>
            <person name="Seiboth B."/>
            <person name="vanKuyk P.A."/>
            <person name="Wortman J."/>
            <person name="Dyer P.S."/>
            <person name="Grigoriev I.V."/>
        </authorList>
    </citation>
    <scope>NUCLEOTIDE SEQUENCE [LARGE SCALE GENOMIC DNA]</scope>
    <source>
        <strain evidence="5">ITEM 5010</strain>
    </source>
</reference>
<dbReference type="InterPro" id="IPR005123">
    <property type="entry name" value="Oxoglu/Fe-dep_dioxygenase_dom"/>
</dbReference>
<dbReference type="PANTHER" id="PTHR47990">
    <property type="entry name" value="2-OXOGLUTARATE (2OG) AND FE(II)-DEPENDENT OXYGENASE SUPERFAMILY PROTEIN-RELATED"/>
    <property type="match status" value="1"/>
</dbReference>
<dbReference type="InterPro" id="IPR050231">
    <property type="entry name" value="Iron_ascorbate_oxido_reductase"/>
</dbReference>
<dbReference type="VEuPathDB" id="FungiDB:ASPCADRAFT_157889"/>
<evidence type="ECO:0000256" key="2">
    <source>
        <dbReference type="RuleBase" id="RU003682"/>
    </source>
</evidence>
<dbReference type="GO" id="GO:0016491">
    <property type="term" value="F:oxidoreductase activity"/>
    <property type="evidence" value="ECO:0007669"/>
    <property type="project" value="UniProtKB-KW"/>
</dbReference>
<dbReference type="InterPro" id="IPR027443">
    <property type="entry name" value="IPNS-like_sf"/>
</dbReference>
<comment type="similarity">
    <text evidence="1 2">Belongs to the iron/ascorbate-dependent oxidoreductase family.</text>
</comment>
<dbReference type="STRING" id="602072.A0A1R3R5Y7"/>
<dbReference type="OMA" id="FACDQAR"/>
<accession>A0A1R3R5Y7</accession>
<dbReference type="OrthoDB" id="288590at2759"/>
<evidence type="ECO:0000313" key="5">
    <source>
        <dbReference type="Proteomes" id="UP000188318"/>
    </source>
</evidence>
<feature type="domain" description="Fe2OG dioxygenase" evidence="3">
    <location>
        <begin position="182"/>
        <end position="287"/>
    </location>
</feature>